<comment type="caution">
    <text evidence="5">The sequence shown here is derived from an EMBL/GenBank/DDBJ whole genome shotgun (WGS) entry which is preliminary data.</text>
</comment>
<evidence type="ECO:0000313" key="6">
    <source>
        <dbReference type="Proteomes" id="UP000020595"/>
    </source>
</evidence>
<name>A0A009HGE2_ACIB9</name>
<reference evidence="5 6" key="1">
    <citation type="submission" date="2014-02" db="EMBL/GenBank/DDBJ databases">
        <title>Comparative genomics and transcriptomics to identify genetic mechanisms underlying the emergence of carbapenem resistant Acinetobacter baumannii (CRAb).</title>
        <authorList>
            <person name="Harris A.D."/>
            <person name="Johnson K.J."/>
            <person name="George J."/>
            <person name="Shefchek K."/>
            <person name="Daugherty S.C."/>
            <person name="Parankush S."/>
            <person name="Sadzewicz L."/>
            <person name="Tallon L."/>
            <person name="Sengamalay N."/>
            <person name="Hazen T.H."/>
            <person name="Rasko D.A."/>
        </authorList>
    </citation>
    <scope>NUCLEOTIDE SEQUENCE [LARGE SCALE GENOMIC DNA]</scope>
    <source>
        <strain evidence="5 6">1295743</strain>
    </source>
</reference>
<gene>
    <name evidence="5" type="ORF">J512_4213</name>
</gene>
<proteinExistence type="predicted"/>
<dbReference type="EMBL" id="JEWH01000112">
    <property type="protein sequence ID" value="EXB03277.1"/>
    <property type="molecule type" value="Genomic_DNA"/>
</dbReference>
<dbReference type="PROSITE" id="PS50943">
    <property type="entry name" value="HTH_CROC1"/>
    <property type="match status" value="1"/>
</dbReference>
<sequence>MAQPTLSDLIAGKNKTSSKTEKIAEVLGVDSQWLITGIPSDEANTAVTFVNVPLLENFEEHINTKSKVQIKKPAKFMQLDIKSLKNKAINFHDARYIPMTDKGMGLLIKEDSPVFFDSTQTLIEDGSTYVYSHGGLLQVRHLANAPLGGVKIIPFDSNFESYTLDVEQQEQQLFQILGQVFAVVNYY</sequence>
<dbReference type="InterPro" id="IPR015927">
    <property type="entry name" value="Peptidase_S24_S26A/B/C"/>
</dbReference>
<protein>
    <recommendedName>
        <fullName evidence="4">HTH cro/C1-type domain-containing protein</fullName>
    </recommendedName>
</protein>
<dbReference type="PANTHER" id="PTHR40661:SF3">
    <property type="entry name" value="FELS-1 PROPHAGE TRANSCRIPTIONAL REGULATOR"/>
    <property type="match status" value="1"/>
</dbReference>
<evidence type="ECO:0000259" key="4">
    <source>
        <dbReference type="PROSITE" id="PS50943"/>
    </source>
</evidence>
<feature type="domain" description="HTH cro/C1-type" evidence="4">
    <location>
        <begin position="1"/>
        <end position="34"/>
    </location>
</feature>
<keyword evidence="2" id="KW-0238">DNA-binding</keyword>
<dbReference type="AlphaFoldDB" id="A0A009HGE2"/>
<keyword evidence="3" id="KW-0804">Transcription</keyword>
<dbReference type="GO" id="GO:0003677">
    <property type="term" value="F:DNA binding"/>
    <property type="evidence" value="ECO:0007669"/>
    <property type="project" value="UniProtKB-KW"/>
</dbReference>
<evidence type="ECO:0000256" key="1">
    <source>
        <dbReference type="ARBA" id="ARBA00023015"/>
    </source>
</evidence>
<dbReference type="PANTHER" id="PTHR40661">
    <property type="match status" value="1"/>
</dbReference>
<accession>A0A009HGE2</accession>
<dbReference type="PATRIC" id="fig|1310613.3.peg.4013"/>
<evidence type="ECO:0000256" key="3">
    <source>
        <dbReference type="ARBA" id="ARBA00023163"/>
    </source>
</evidence>
<keyword evidence="1" id="KW-0805">Transcription regulation</keyword>
<dbReference type="Pfam" id="PF00717">
    <property type="entry name" value="Peptidase_S24"/>
    <property type="match status" value="1"/>
</dbReference>
<dbReference type="Proteomes" id="UP000020595">
    <property type="component" value="Unassembled WGS sequence"/>
</dbReference>
<evidence type="ECO:0000313" key="5">
    <source>
        <dbReference type="EMBL" id="EXB03277.1"/>
    </source>
</evidence>
<dbReference type="InterPro" id="IPR010982">
    <property type="entry name" value="Lambda_DNA-bd_dom_sf"/>
</dbReference>
<organism evidence="5 6">
    <name type="scientific">Acinetobacter baumannii (strain 1295743)</name>
    <dbReference type="NCBI Taxonomy" id="1310613"/>
    <lineage>
        <taxon>Bacteria</taxon>
        <taxon>Pseudomonadati</taxon>
        <taxon>Pseudomonadota</taxon>
        <taxon>Gammaproteobacteria</taxon>
        <taxon>Moraxellales</taxon>
        <taxon>Moraxellaceae</taxon>
        <taxon>Acinetobacter</taxon>
        <taxon>Acinetobacter calcoaceticus/baumannii complex</taxon>
    </lineage>
</organism>
<dbReference type="InterPro" id="IPR001387">
    <property type="entry name" value="Cro/C1-type_HTH"/>
</dbReference>
<evidence type="ECO:0000256" key="2">
    <source>
        <dbReference type="ARBA" id="ARBA00023125"/>
    </source>
</evidence>
<dbReference type="Gene3D" id="1.10.260.40">
    <property type="entry name" value="lambda repressor-like DNA-binding domains"/>
    <property type="match status" value="1"/>
</dbReference>